<proteinExistence type="predicted"/>
<accession>A0A166MKS2</accession>
<organism evidence="2 3">
    <name type="scientific">Exidia glandulosa HHB12029</name>
    <dbReference type="NCBI Taxonomy" id="1314781"/>
    <lineage>
        <taxon>Eukaryota</taxon>
        <taxon>Fungi</taxon>
        <taxon>Dikarya</taxon>
        <taxon>Basidiomycota</taxon>
        <taxon>Agaricomycotina</taxon>
        <taxon>Agaricomycetes</taxon>
        <taxon>Auriculariales</taxon>
        <taxon>Exidiaceae</taxon>
        <taxon>Exidia</taxon>
    </lineage>
</organism>
<evidence type="ECO:0000256" key="1">
    <source>
        <dbReference type="SAM" id="MobiDB-lite"/>
    </source>
</evidence>
<evidence type="ECO:0000313" key="3">
    <source>
        <dbReference type="Proteomes" id="UP000077266"/>
    </source>
</evidence>
<dbReference type="Proteomes" id="UP000077266">
    <property type="component" value="Unassembled WGS sequence"/>
</dbReference>
<name>A0A166MKS2_EXIGL</name>
<protein>
    <submittedName>
        <fullName evidence="2">Uncharacterized protein</fullName>
    </submittedName>
</protein>
<feature type="region of interest" description="Disordered" evidence="1">
    <location>
        <begin position="60"/>
        <end position="81"/>
    </location>
</feature>
<dbReference type="EMBL" id="KV427088">
    <property type="protein sequence ID" value="KZV78145.1"/>
    <property type="molecule type" value="Genomic_DNA"/>
</dbReference>
<dbReference type="AlphaFoldDB" id="A0A166MKS2"/>
<sequence>MAERKPADAPTTRTAVLKSSTGCALAIRGIAGKTAQTFKRAGRMVFGLYRPDQARRAAASRIGRATTQDRVALSATAPHAR</sequence>
<reference evidence="2 3" key="1">
    <citation type="journal article" date="2016" name="Mol. Biol. Evol.">
        <title>Comparative Genomics of Early-Diverging Mushroom-Forming Fungi Provides Insights into the Origins of Lignocellulose Decay Capabilities.</title>
        <authorList>
            <person name="Nagy L.G."/>
            <person name="Riley R."/>
            <person name="Tritt A."/>
            <person name="Adam C."/>
            <person name="Daum C."/>
            <person name="Floudas D."/>
            <person name="Sun H."/>
            <person name="Yadav J.S."/>
            <person name="Pangilinan J."/>
            <person name="Larsson K.H."/>
            <person name="Matsuura K."/>
            <person name="Barry K."/>
            <person name="Labutti K."/>
            <person name="Kuo R."/>
            <person name="Ohm R.A."/>
            <person name="Bhattacharya S.S."/>
            <person name="Shirouzu T."/>
            <person name="Yoshinaga Y."/>
            <person name="Martin F.M."/>
            <person name="Grigoriev I.V."/>
            <person name="Hibbett D.S."/>
        </authorList>
    </citation>
    <scope>NUCLEOTIDE SEQUENCE [LARGE SCALE GENOMIC DNA]</scope>
    <source>
        <strain evidence="2 3">HHB12029</strain>
    </source>
</reference>
<keyword evidence="3" id="KW-1185">Reference proteome</keyword>
<gene>
    <name evidence="2" type="ORF">EXIGLDRAFT_718023</name>
</gene>
<dbReference type="InParanoid" id="A0A166MKS2"/>
<evidence type="ECO:0000313" key="2">
    <source>
        <dbReference type="EMBL" id="KZV78145.1"/>
    </source>
</evidence>